<dbReference type="GO" id="GO:0012505">
    <property type="term" value="C:endomembrane system"/>
    <property type="evidence" value="ECO:0007669"/>
    <property type="project" value="TreeGrafter"/>
</dbReference>
<proteinExistence type="inferred from homology"/>
<evidence type="ECO:0000313" key="8">
    <source>
        <dbReference type="Proteomes" id="UP000440578"/>
    </source>
</evidence>
<evidence type="ECO:0000256" key="6">
    <source>
        <dbReference type="SAM" id="Phobius"/>
    </source>
</evidence>
<feature type="transmembrane region" description="Helical" evidence="6">
    <location>
        <begin position="204"/>
        <end position="225"/>
    </location>
</feature>
<dbReference type="PANTHER" id="PTHR33966:SF1">
    <property type="entry name" value="PROTEIN ODR-4 HOMOLOG"/>
    <property type="match status" value="1"/>
</dbReference>
<keyword evidence="8" id="KW-1185">Reference proteome</keyword>
<dbReference type="GO" id="GO:0008104">
    <property type="term" value="P:intracellular protein localization"/>
    <property type="evidence" value="ECO:0007669"/>
    <property type="project" value="TreeGrafter"/>
</dbReference>
<comment type="caution">
    <text evidence="7">The sequence shown here is derived from an EMBL/GenBank/DDBJ whole genome shotgun (WGS) entry which is preliminary data.</text>
</comment>
<reference evidence="7 8" key="1">
    <citation type="submission" date="2019-07" db="EMBL/GenBank/DDBJ databases">
        <title>Draft genome assembly of a fouling barnacle, Amphibalanus amphitrite (Darwin, 1854): The first reference genome for Thecostraca.</title>
        <authorList>
            <person name="Kim W."/>
        </authorList>
    </citation>
    <scope>NUCLEOTIDE SEQUENCE [LARGE SCALE GENOMIC DNA]</scope>
    <source>
        <strain evidence="7">SNU_AA5</strain>
        <tissue evidence="7">Soma without cirri and trophi</tissue>
    </source>
</reference>
<dbReference type="EMBL" id="VIIS01000267">
    <property type="protein sequence ID" value="KAF0311078.1"/>
    <property type="molecule type" value="Genomic_DNA"/>
</dbReference>
<name>A0A6A4X7V0_AMPAM</name>
<evidence type="ECO:0000256" key="3">
    <source>
        <dbReference type="ARBA" id="ARBA00022692"/>
    </source>
</evidence>
<dbReference type="AlphaFoldDB" id="A0A6A4X7V0"/>
<dbReference type="Pfam" id="PF14778">
    <property type="entry name" value="ODR4-like"/>
    <property type="match status" value="1"/>
</dbReference>
<keyword evidence="4 6" id="KW-1133">Transmembrane helix</keyword>
<evidence type="ECO:0000256" key="2">
    <source>
        <dbReference type="ARBA" id="ARBA00010131"/>
    </source>
</evidence>
<protein>
    <submittedName>
        <fullName evidence="7">Protein odr-4</fullName>
    </submittedName>
</protein>
<gene>
    <name evidence="7" type="primary">odr4</name>
    <name evidence="7" type="ORF">FJT64_018078</name>
</gene>
<comment type="similarity">
    <text evidence="2">Belongs to the ODR-4 family.</text>
</comment>
<organism evidence="7 8">
    <name type="scientific">Amphibalanus amphitrite</name>
    <name type="common">Striped barnacle</name>
    <name type="synonym">Balanus amphitrite</name>
    <dbReference type="NCBI Taxonomy" id="1232801"/>
    <lineage>
        <taxon>Eukaryota</taxon>
        <taxon>Metazoa</taxon>
        <taxon>Ecdysozoa</taxon>
        <taxon>Arthropoda</taxon>
        <taxon>Crustacea</taxon>
        <taxon>Multicrustacea</taxon>
        <taxon>Cirripedia</taxon>
        <taxon>Thoracica</taxon>
        <taxon>Thoracicalcarea</taxon>
        <taxon>Balanomorpha</taxon>
        <taxon>Balanoidea</taxon>
        <taxon>Balanidae</taxon>
        <taxon>Amphibalaninae</taxon>
        <taxon>Amphibalanus</taxon>
    </lineage>
</organism>
<accession>A0A6A4X7V0</accession>
<dbReference type="PANTHER" id="PTHR33966">
    <property type="entry name" value="PROTEIN ODR-4 HOMOLOG"/>
    <property type="match status" value="1"/>
</dbReference>
<dbReference type="GO" id="GO:0016020">
    <property type="term" value="C:membrane"/>
    <property type="evidence" value="ECO:0007669"/>
    <property type="project" value="UniProtKB-SubCell"/>
</dbReference>
<dbReference type="OrthoDB" id="21458at2759"/>
<dbReference type="InterPro" id="IPR029454">
    <property type="entry name" value="ODR-4-like"/>
</dbReference>
<sequence length="233" mass="25295">MVIQLLPGGMDILGLFVVASPDLFKSHETQLRSALAAIYRALEKLPQLHDTDTDERLVALLDPRTKKVTCRSLELSSLTSSLRPAEWRFQEVRWHRAQSALSVQVTSGVGVLVAETSLLRQVMTKTPRSEQLLEPVEAVIRINGRIHCLAYLHTKATLEVDDVLDTVEVASEERAHSECSSAAEALDEIQEQLQQAGGGGIGCLHLLLAMAIVGVGILVSSLLLIGPRPPGAQ</sequence>
<evidence type="ECO:0000256" key="5">
    <source>
        <dbReference type="ARBA" id="ARBA00023136"/>
    </source>
</evidence>
<keyword evidence="5 6" id="KW-0472">Membrane</keyword>
<dbReference type="Proteomes" id="UP000440578">
    <property type="component" value="Unassembled WGS sequence"/>
</dbReference>
<keyword evidence="3 6" id="KW-0812">Transmembrane</keyword>
<evidence type="ECO:0000256" key="1">
    <source>
        <dbReference type="ARBA" id="ARBA00004370"/>
    </source>
</evidence>
<evidence type="ECO:0000313" key="7">
    <source>
        <dbReference type="EMBL" id="KAF0311078.1"/>
    </source>
</evidence>
<evidence type="ECO:0000256" key="4">
    <source>
        <dbReference type="ARBA" id="ARBA00022989"/>
    </source>
</evidence>
<comment type="subcellular location">
    <subcellularLocation>
        <location evidence="1">Membrane</location>
    </subcellularLocation>
</comment>